<comment type="caution">
    <text evidence="1">The sequence shown here is derived from an EMBL/GenBank/DDBJ whole genome shotgun (WGS) entry which is preliminary data.</text>
</comment>
<evidence type="ECO:0000313" key="1">
    <source>
        <dbReference type="EMBL" id="CAA3004343.1"/>
    </source>
</evidence>
<proteinExistence type="predicted"/>
<gene>
    <name evidence="1" type="ORF">OLEA9_A001420</name>
</gene>
<dbReference type="EMBL" id="CACTIH010006181">
    <property type="protein sequence ID" value="CAA3004343.1"/>
    <property type="molecule type" value="Genomic_DNA"/>
</dbReference>
<protein>
    <submittedName>
        <fullName evidence="1">Uncharacterized protein</fullName>
    </submittedName>
</protein>
<keyword evidence="2" id="KW-1185">Reference proteome</keyword>
<dbReference type="Proteomes" id="UP000594638">
    <property type="component" value="Unassembled WGS sequence"/>
</dbReference>
<reference evidence="1 2" key="1">
    <citation type="submission" date="2019-12" db="EMBL/GenBank/DDBJ databases">
        <authorList>
            <person name="Alioto T."/>
            <person name="Alioto T."/>
            <person name="Gomez Garrido J."/>
        </authorList>
    </citation>
    <scope>NUCLEOTIDE SEQUENCE [LARGE SCALE GENOMIC DNA]</scope>
</reference>
<organism evidence="1 2">
    <name type="scientific">Olea europaea subsp. europaea</name>
    <dbReference type="NCBI Taxonomy" id="158383"/>
    <lineage>
        <taxon>Eukaryota</taxon>
        <taxon>Viridiplantae</taxon>
        <taxon>Streptophyta</taxon>
        <taxon>Embryophyta</taxon>
        <taxon>Tracheophyta</taxon>
        <taxon>Spermatophyta</taxon>
        <taxon>Magnoliopsida</taxon>
        <taxon>eudicotyledons</taxon>
        <taxon>Gunneridae</taxon>
        <taxon>Pentapetalae</taxon>
        <taxon>asterids</taxon>
        <taxon>lamiids</taxon>
        <taxon>Lamiales</taxon>
        <taxon>Oleaceae</taxon>
        <taxon>Oleeae</taxon>
        <taxon>Olea</taxon>
    </lineage>
</organism>
<sequence length="69" mass="7121">MSTACRCAAFKLGVTLVVVSKMPHAAYAVLVMMLIGGDDAIAVVALVVSFELGTDDAAHSRGSAYDVAY</sequence>
<accession>A0A8S0TG67</accession>
<evidence type="ECO:0000313" key="2">
    <source>
        <dbReference type="Proteomes" id="UP000594638"/>
    </source>
</evidence>
<dbReference type="Gramene" id="OE9A001420T1">
    <property type="protein sequence ID" value="OE9A001420C1"/>
    <property type="gene ID" value="OE9A001420"/>
</dbReference>
<name>A0A8S0TG67_OLEEU</name>
<dbReference type="AlphaFoldDB" id="A0A8S0TG67"/>